<evidence type="ECO:0000256" key="1">
    <source>
        <dbReference type="SAM" id="MobiDB-lite"/>
    </source>
</evidence>
<dbReference type="RefSeq" id="XP_021337339.1">
    <property type="nucleotide sequence ID" value="XM_021481925.1"/>
</dbReference>
<organism evidence="4 5">
    <name type="scientific">Babesia microti (strain RI)</name>
    <dbReference type="NCBI Taxonomy" id="1133968"/>
    <lineage>
        <taxon>Eukaryota</taxon>
        <taxon>Sar</taxon>
        <taxon>Alveolata</taxon>
        <taxon>Apicomplexa</taxon>
        <taxon>Aconoidasida</taxon>
        <taxon>Piroplasmida</taxon>
        <taxon>Babesiidae</taxon>
        <taxon>Babesia</taxon>
    </lineage>
</organism>
<feature type="compositionally biased region" description="Low complexity" evidence="1">
    <location>
        <begin position="798"/>
        <end position="853"/>
    </location>
</feature>
<evidence type="ECO:0000313" key="4">
    <source>
        <dbReference type="EMBL" id="SIO73232.1"/>
    </source>
</evidence>
<feature type="compositionally biased region" description="Low complexity" evidence="1">
    <location>
        <begin position="766"/>
        <end position="785"/>
    </location>
</feature>
<gene>
    <name evidence="4" type="ORF">BMR1_01G00985</name>
</gene>
<evidence type="ECO:0000313" key="5">
    <source>
        <dbReference type="Proteomes" id="UP000002899"/>
    </source>
</evidence>
<sequence>MCLKQIINLLTVFLLYGIQPSLQETLVSKITTPNNLPGIDTCSNWEDVSVCTTKNTRNCISGEGKPKDCFAIGKSLFKTFPNCYEGVIIDQVTFSGFETLEIHYCDIDKILHKANEVVKSIHELKEKTNQLTEKIKDIPDLIDKVIKVNSEISKIFHQDKIKHMEKEANDFKNALKTTRNYIISYDSLDKTKQSNLLTSLGKLMNKIKTKLSEMDKTLHSTLDTNNTIIDLVNNNSSHVKHPNDFNKTMELYNETITKADAIKKNIEKLKEHRKISTHKTIFSNNIDKLIDNLTDYFENINRSIDAVRDKLSKYQLETGKMVLLFKNVNEIQKHIKNTDMHIRTCNYDFSDIEQKYSLITAKITVEDGQSITTSNKSTVDIPEEKVDRVNVNVDKAENSDNETSQENTSVKPTDHKEIEDSASEENAIGENGDYDSDEDIDTNDVKEDHENAIDSEYTVSSTGDVLEDEVVEENAIGENGDYDSDEDIDTNDVKEDHENAIDSEYTVSSTGDVLEDEVVEENAIGENGDYDSDEDIDTNDVKEDHENAIDSEYTVSSTGDVLEDEVVEENAIGENGDYDSDEDIDTNDVKEDHENAIDSEYTVSSTGDVLEDEVVEENAIGENGDYDSDEDIDTNDVKEDHENAIDSEYLVSSTGDVLEDEVVEENAIGENGDYDSDEDIDTNDVKEDHEDAIDSEYLVSLTGDVLEDEVVEENAIGENGDHDSDEDIDIEEVNEEDHEDAIDSDNSISNSENVDTTPTENVDTIPTKNANTTPTKNANATPTKNVDTIPTKNVDTIPTKNANTTPTKNVVTTPTKNANTTPTKNVVTTPTKNANTTPTKNVVTTPTKNANTTPTKNVVTTSTGNVRTKHTSTNSHVLAPDTDEYPAQISQHKTIDKYYQSLELEDEENADISSSDKPVSPINLEDKNSTYDHMHKTDNVKSAGIASYDVNLLFTILPCILFVLISIGSYLFYKGKGNFKDLDNSKGTDNMYEDGVHTEINHGEFMTIKIEDDFWNEGQVTDVDC</sequence>
<feature type="region of interest" description="Disordered" evidence="1">
    <location>
        <begin position="736"/>
        <end position="853"/>
    </location>
</feature>
<proteinExistence type="predicted"/>
<keyword evidence="3" id="KW-0732">Signal</keyword>
<keyword evidence="2" id="KW-0812">Transmembrane</keyword>
<feature type="region of interest" description="Disordered" evidence="1">
    <location>
        <begin position="393"/>
        <end position="441"/>
    </location>
</feature>
<feature type="chain" id="PRO_5012410425" evidence="3">
    <location>
        <begin position="24"/>
        <end position="1025"/>
    </location>
</feature>
<feature type="compositionally biased region" description="Acidic residues" evidence="1">
    <location>
        <begin position="432"/>
        <end position="441"/>
    </location>
</feature>
<feature type="compositionally biased region" description="Polar residues" evidence="1">
    <location>
        <begin position="752"/>
        <end position="764"/>
    </location>
</feature>
<dbReference type="AlphaFoldDB" id="A0A1N6LWI7"/>
<feature type="compositionally biased region" description="Polar residues" evidence="1">
    <location>
        <begin position="401"/>
        <end position="411"/>
    </location>
</feature>
<name>A0A1N6LWI7_BABMR</name>
<keyword evidence="2" id="KW-0472">Membrane</keyword>
<feature type="transmembrane region" description="Helical" evidence="2">
    <location>
        <begin position="952"/>
        <end position="973"/>
    </location>
</feature>
<feature type="signal peptide" evidence="3">
    <location>
        <begin position="1"/>
        <end position="23"/>
    </location>
</feature>
<keyword evidence="2" id="KW-1133">Transmembrane helix</keyword>
<reference evidence="4 5" key="1">
    <citation type="journal article" date="2012" name="Nucleic Acids Res.">
        <title>Sequencing of the smallest Apicomplexan genome from the human pathogen Babesia microti.</title>
        <authorList>
            <person name="Cornillot E."/>
            <person name="Hadj-Kaddour K."/>
            <person name="Dassouli A."/>
            <person name="Noel B."/>
            <person name="Ranwez V."/>
            <person name="Vacherie B."/>
            <person name="Augagneur Y."/>
            <person name="Bres V."/>
            <person name="Duclos A."/>
            <person name="Randazzo S."/>
            <person name="Carcy B."/>
            <person name="Debierre-Grockiego F."/>
            <person name="Delbecq S."/>
            <person name="Moubri-Menage K."/>
            <person name="Shams-Eldin H."/>
            <person name="Usmani-Brown S."/>
            <person name="Bringaud F."/>
            <person name="Wincker P."/>
            <person name="Vivares C.P."/>
            <person name="Schwarz R.T."/>
            <person name="Schetters T.P."/>
            <person name="Krause P.J."/>
            <person name="Gorenflot A."/>
            <person name="Berry V."/>
            <person name="Barbe V."/>
            <person name="Ben Mamoun C."/>
        </authorList>
    </citation>
    <scope>NUCLEOTIDE SEQUENCE [LARGE SCALE GENOMIC DNA]</scope>
    <source>
        <strain evidence="4 5">RI</strain>
    </source>
</reference>
<feature type="compositionally biased region" description="Polar residues" evidence="1">
    <location>
        <begin position="786"/>
        <end position="796"/>
    </location>
</feature>
<dbReference type="EMBL" id="FO082871">
    <property type="protein sequence ID" value="SIO73232.1"/>
    <property type="molecule type" value="Genomic_DNA"/>
</dbReference>
<reference evidence="4 5" key="3">
    <citation type="journal article" date="2016" name="Sci. Rep.">
        <title>Genome-wide diversity and gene expression profiling of Babesia microti isolates identify polymorphic genes that mediate host-pathogen interactions.</title>
        <authorList>
            <person name="Silva J.C."/>
            <person name="Cornillot E."/>
            <person name="McCracken C."/>
            <person name="Usmani-Brown S."/>
            <person name="Dwivedi A."/>
            <person name="Ifeonu O.O."/>
            <person name="Crabtree J."/>
            <person name="Gotia H.T."/>
            <person name="Virji A.Z."/>
            <person name="Reynes C."/>
            <person name="Colinge J."/>
            <person name="Kumar V."/>
            <person name="Lawres L."/>
            <person name="Pazzi J.E."/>
            <person name="Pablo J.V."/>
            <person name="Hung C."/>
            <person name="Brancato J."/>
            <person name="Kumari P."/>
            <person name="Orvis J."/>
            <person name="Tretina K."/>
            <person name="Chibucos M."/>
            <person name="Ott S."/>
            <person name="Sadzewicz L."/>
            <person name="Sengamalay N."/>
            <person name="Shetty A.C."/>
            <person name="Su Q."/>
            <person name="Tallon L."/>
            <person name="Fraser C.M."/>
            <person name="Frutos R."/>
            <person name="Molina D.M."/>
            <person name="Krause P.J."/>
            <person name="Ben Mamoun C."/>
        </authorList>
    </citation>
    <scope>NUCLEOTIDE SEQUENCE [LARGE SCALE GENOMIC DNA]</scope>
    <source>
        <strain evidence="4 5">RI</strain>
    </source>
</reference>
<keyword evidence="5" id="KW-1185">Reference proteome</keyword>
<evidence type="ECO:0000256" key="3">
    <source>
        <dbReference type="SAM" id="SignalP"/>
    </source>
</evidence>
<dbReference type="GeneID" id="24423272"/>
<dbReference type="KEGG" id="bmic:BMR1_01G00985"/>
<dbReference type="Proteomes" id="UP000002899">
    <property type="component" value="Chromosome I"/>
</dbReference>
<reference evidence="4 5" key="2">
    <citation type="journal article" date="2013" name="PLoS ONE">
        <title>Whole genome mapping and re-organization of the nuclear and mitochondrial genomes of Babesia microti isolates.</title>
        <authorList>
            <person name="Cornillot E."/>
            <person name="Dassouli A."/>
            <person name="Garg A."/>
            <person name="Pachikara N."/>
            <person name="Randazzo S."/>
            <person name="Depoix D."/>
            <person name="Carcy B."/>
            <person name="Delbecq S."/>
            <person name="Frutos R."/>
            <person name="Silva J.C."/>
            <person name="Sutton R."/>
            <person name="Krause P.J."/>
            <person name="Mamoun C.B."/>
        </authorList>
    </citation>
    <scope>NUCLEOTIDE SEQUENCE [LARGE SCALE GENOMIC DNA]</scope>
    <source>
        <strain evidence="4 5">RI</strain>
    </source>
</reference>
<dbReference type="VEuPathDB" id="PiroplasmaDB:BMR1_01G00985"/>
<protein>
    <submittedName>
        <fullName evidence="4">Uncharacterized protein</fullName>
    </submittedName>
</protein>
<accession>A0A1N6LWI7</accession>
<evidence type="ECO:0000256" key="2">
    <source>
        <dbReference type="SAM" id="Phobius"/>
    </source>
</evidence>